<dbReference type="Gene3D" id="3.30.200.20">
    <property type="entry name" value="Phosphorylase Kinase, domain 1"/>
    <property type="match status" value="1"/>
</dbReference>
<evidence type="ECO:0000256" key="6">
    <source>
        <dbReference type="SAM" id="Phobius"/>
    </source>
</evidence>
<dbReference type="InterPro" id="IPR001245">
    <property type="entry name" value="Ser-Thr/Tyr_kinase_cat_dom"/>
</dbReference>
<dbReference type="GO" id="GO:0005524">
    <property type="term" value="F:ATP binding"/>
    <property type="evidence" value="ECO:0007669"/>
    <property type="project" value="UniProtKB-UniRule"/>
</dbReference>
<dbReference type="EMBL" id="KK583323">
    <property type="protein sequence ID" value="KDO20132.1"/>
    <property type="molecule type" value="Genomic_DNA"/>
</dbReference>
<dbReference type="VEuPathDB" id="FungiDB:SPRG_14612"/>
<dbReference type="KEGG" id="spar:SPRG_14612"/>
<dbReference type="PROSITE" id="PS00108">
    <property type="entry name" value="PROTEIN_KINASE_ST"/>
    <property type="match status" value="1"/>
</dbReference>
<dbReference type="GeneID" id="24136407"/>
<gene>
    <name evidence="9" type="ORF">SPRG_14612</name>
</gene>
<feature type="domain" description="Protein kinase" evidence="8">
    <location>
        <begin position="296"/>
        <end position="560"/>
    </location>
</feature>
<dbReference type="Gene3D" id="2.60.20.10">
    <property type="entry name" value="Crystallins"/>
    <property type="match status" value="2"/>
</dbReference>
<feature type="region of interest" description="Disordered" evidence="5">
    <location>
        <begin position="202"/>
        <end position="222"/>
    </location>
</feature>
<dbReference type="PRINTS" id="PR00109">
    <property type="entry name" value="TYRKINASE"/>
</dbReference>
<dbReference type="SMART" id="SM00220">
    <property type="entry name" value="S_TKc"/>
    <property type="match status" value="1"/>
</dbReference>
<accession>A0A067C006</accession>
<dbReference type="PROSITE" id="PS50011">
    <property type="entry name" value="PROTEIN_KINASE_DOM"/>
    <property type="match status" value="1"/>
</dbReference>
<feature type="transmembrane region" description="Helical" evidence="6">
    <location>
        <begin position="227"/>
        <end position="250"/>
    </location>
</feature>
<evidence type="ECO:0000256" key="7">
    <source>
        <dbReference type="SAM" id="SignalP"/>
    </source>
</evidence>
<dbReference type="Gene3D" id="1.10.510.10">
    <property type="entry name" value="Transferase(Phosphotransferase) domain 1"/>
    <property type="match status" value="1"/>
</dbReference>
<proteinExistence type="predicted"/>
<evidence type="ECO:0000313" key="9">
    <source>
        <dbReference type="EMBL" id="KDO20132.1"/>
    </source>
</evidence>
<feature type="chain" id="PRO_5001637263" evidence="7">
    <location>
        <begin position="22"/>
        <end position="560"/>
    </location>
</feature>
<evidence type="ECO:0000256" key="3">
    <source>
        <dbReference type="ARBA" id="ARBA00022840"/>
    </source>
</evidence>
<dbReference type="InterPro" id="IPR008271">
    <property type="entry name" value="Ser/Thr_kinase_AS"/>
</dbReference>
<organism evidence="9 10">
    <name type="scientific">Saprolegnia parasitica (strain CBS 223.65)</name>
    <dbReference type="NCBI Taxonomy" id="695850"/>
    <lineage>
        <taxon>Eukaryota</taxon>
        <taxon>Sar</taxon>
        <taxon>Stramenopiles</taxon>
        <taxon>Oomycota</taxon>
        <taxon>Saprolegniomycetes</taxon>
        <taxon>Saprolegniales</taxon>
        <taxon>Saprolegniaceae</taxon>
        <taxon>Saprolegnia</taxon>
    </lineage>
</organism>
<dbReference type="InterPro" id="IPR017441">
    <property type="entry name" value="Protein_kinase_ATP_BS"/>
</dbReference>
<keyword evidence="9" id="KW-0808">Transferase</keyword>
<dbReference type="InterPro" id="IPR011009">
    <property type="entry name" value="Kinase-like_dom_sf"/>
</dbReference>
<dbReference type="InterPro" id="IPR000719">
    <property type="entry name" value="Prot_kinase_dom"/>
</dbReference>
<dbReference type="OrthoDB" id="26722at2759"/>
<dbReference type="InterPro" id="IPR011024">
    <property type="entry name" value="G_crystallin-like"/>
</dbReference>
<dbReference type="RefSeq" id="XP_012209174.1">
    <property type="nucleotide sequence ID" value="XM_012353784.1"/>
</dbReference>
<feature type="compositionally biased region" description="Pro residues" evidence="5">
    <location>
        <begin position="206"/>
        <end position="218"/>
    </location>
</feature>
<keyword evidence="9" id="KW-0418">Kinase</keyword>
<dbReference type="SUPFAM" id="SSF49695">
    <property type="entry name" value="gamma-Crystallin-like"/>
    <property type="match status" value="2"/>
</dbReference>
<dbReference type="PANTHER" id="PTHR44329">
    <property type="entry name" value="SERINE/THREONINE-PROTEIN KINASE TNNI3K-RELATED"/>
    <property type="match status" value="1"/>
</dbReference>
<keyword evidence="1" id="KW-0723">Serine/threonine-protein kinase</keyword>
<dbReference type="Pfam" id="PF07714">
    <property type="entry name" value="PK_Tyr_Ser-Thr"/>
    <property type="match status" value="1"/>
</dbReference>
<evidence type="ECO:0000256" key="5">
    <source>
        <dbReference type="SAM" id="MobiDB-lite"/>
    </source>
</evidence>
<keyword evidence="3 4" id="KW-0067">ATP-binding</keyword>
<feature type="binding site" evidence="4">
    <location>
        <position position="323"/>
    </location>
    <ligand>
        <name>ATP</name>
        <dbReference type="ChEBI" id="CHEBI:30616"/>
    </ligand>
</feature>
<dbReference type="AlphaFoldDB" id="A0A067C006"/>
<name>A0A067C006_SAPPC</name>
<dbReference type="InterPro" id="IPR051681">
    <property type="entry name" value="Ser/Thr_Kinases-Pseudokinases"/>
</dbReference>
<dbReference type="STRING" id="695850.A0A067C006"/>
<keyword evidence="7" id="KW-0732">Signal</keyword>
<dbReference type="GO" id="GO:0004674">
    <property type="term" value="F:protein serine/threonine kinase activity"/>
    <property type="evidence" value="ECO:0007669"/>
    <property type="project" value="UniProtKB-KW"/>
</dbReference>
<keyword evidence="10" id="KW-1185">Reference proteome</keyword>
<evidence type="ECO:0000259" key="8">
    <source>
        <dbReference type="PROSITE" id="PS50011"/>
    </source>
</evidence>
<dbReference type="Proteomes" id="UP000030745">
    <property type="component" value="Unassembled WGS sequence"/>
</dbReference>
<keyword evidence="6" id="KW-0812">Transmembrane</keyword>
<dbReference type="OMA" id="EFDAHHI"/>
<keyword evidence="2 4" id="KW-0547">Nucleotide-binding</keyword>
<keyword evidence="6" id="KW-0472">Membrane</keyword>
<evidence type="ECO:0000256" key="2">
    <source>
        <dbReference type="ARBA" id="ARBA00022741"/>
    </source>
</evidence>
<keyword evidence="6" id="KW-1133">Transmembrane helix</keyword>
<protein>
    <submittedName>
        <fullName evidence="9">TKL protein kinase</fullName>
    </submittedName>
</protein>
<evidence type="ECO:0000256" key="1">
    <source>
        <dbReference type="ARBA" id="ARBA00022527"/>
    </source>
</evidence>
<sequence>MAVAVVVVGLSLAVVVSPVAAAIATIYLEANYSGLSLDLDVFSGNASLPWSLGIASLRIAPGYEVVGYDAPAFQGYYMVWDEDAPSLGSLWLSRILSFKVRSATNDLLLSPNNLQNVVNVYQASNFSGQRRSLHLGKATFNSPLARAVMSIKVTPGYLFVAYDGPDQSGKSTSFAADADALATWDARILSYDLRRVTNATVTPATLVPPPRPSTPPTPTSTDEATNYTTIILVCTAAVVVLVGLVGLCLLRRIKAAKSKGTSTSQGTTSRHSQGESASLALSFDAIYKLALDGSLLSLEQLIGCGAYAEVWRASFQSQPVAVKTLLSNRATNQGIQDFVHEIALMASFDSPYIVRVLGATWHRPSDLKCIMELMNLGDLKDYLVHHSPSSYPWSQKLAAIQAIANALVYLHSLNIIHRDLKSRNVLLDSKKGTKIVDFGVSREDTHATMTTGVGTFRWMAPEVLQDSYYSVAADIYSFGMVLSEFDAHHIPYQNVKNTKTGLPLVDTAIIGAVLNGALRPEFSTSCPASIRDLALMCLAHDAANRPTAYEIAVRLKEIQL</sequence>
<evidence type="ECO:0000313" key="10">
    <source>
        <dbReference type="Proteomes" id="UP000030745"/>
    </source>
</evidence>
<dbReference type="PROSITE" id="PS00107">
    <property type="entry name" value="PROTEIN_KINASE_ATP"/>
    <property type="match status" value="1"/>
</dbReference>
<reference evidence="9 10" key="1">
    <citation type="journal article" date="2013" name="PLoS Genet.">
        <title>Distinctive expansion of potential virulence genes in the genome of the oomycete fish pathogen Saprolegnia parasitica.</title>
        <authorList>
            <person name="Jiang R.H."/>
            <person name="de Bruijn I."/>
            <person name="Haas B.J."/>
            <person name="Belmonte R."/>
            <person name="Lobach L."/>
            <person name="Christie J."/>
            <person name="van den Ackerveken G."/>
            <person name="Bottin A."/>
            <person name="Bulone V."/>
            <person name="Diaz-Moreno S.M."/>
            <person name="Dumas B."/>
            <person name="Fan L."/>
            <person name="Gaulin E."/>
            <person name="Govers F."/>
            <person name="Grenville-Briggs L.J."/>
            <person name="Horner N.R."/>
            <person name="Levin J.Z."/>
            <person name="Mammella M."/>
            <person name="Meijer H.J."/>
            <person name="Morris P."/>
            <person name="Nusbaum C."/>
            <person name="Oome S."/>
            <person name="Phillips A.J."/>
            <person name="van Rooyen D."/>
            <person name="Rzeszutek E."/>
            <person name="Saraiva M."/>
            <person name="Secombes C.J."/>
            <person name="Seidl M.F."/>
            <person name="Snel B."/>
            <person name="Stassen J.H."/>
            <person name="Sykes S."/>
            <person name="Tripathy S."/>
            <person name="van den Berg H."/>
            <person name="Vega-Arreguin J.C."/>
            <person name="Wawra S."/>
            <person name="Young S.K."/>
            <person name="Zeng Q."/>
            <person name="Dieguez-Uribeondo J."/>
            <person name="Russ C."/>
            <person name="Tyler B.M."/>
            <person name="van West P."/>
        </authorList>
    </citation>
    <scope>NUCLEOTIDE SEQUENCE [LARGE SCALE GENOMIC DNA]</scope>
    <source>
        <strain evidence="9 10">CBS 223.65</strain>
    </source>
</reference>
<dbReference type="PANTHER" id="PTHR44329:SF214">
    <property type="entry name" value="PROTEIN KINASE DOMAIN-CONTAINING PROTEIN"/>
    <property type="match status" value="1"/>
</dbReference>
<feature type="signal peptide" evidence="7">
    <location>
        <begin position="1"/>
        <end position="21"/>
    </location>
</feature>
<dbReference type="SUPFAM" id="SSF56112">
    <property type="entry name" value="Protein kinase-like (PK-like)"/>
    <property type="match status" value="1"/>
</dbReference>
<evidence type="ECO:0000256" key="4">
    <source>
        <dbReference type="PROSITE-ProRule" id="PRU10141"/>
    </source>
</evidence>